<dbReference type="PANTHER" id="PTHR37784:SF2">
    <property type="entry name" value="HIGH-OSMOLARITY-INDUCED TRANSCRIPTION PROTEIN 1"/>
    <property type="match status" value="1"/>
</dbReference>
<dbReference type="Pfam" id="PF16787">
    <property type="entry name" value="NDC10_II"/>
    <property type="match status" value="1"/>
</dbReference>
<dbReference type="InterPro" id="IPR010998">
    <property type="entry name" value="Integrase_recombinase_N"/>
</dbReference>
<feature type="domain" description="Transcription activator GCR1-like" evidence="3">
    <location>
        <begin position="699"/>
        <end position="773"/>
    </location>
</feature>
<dbReference type="GO" id="GO:0000978">
    <property type="term" value="F:RNA polymerase II cis-regulatory region sequence-specific DNA binding"/>
    <property type="evidence" value="ECO:0007669"/>
    <property type="project" value="TreeGrafter"/>
</dbReference>
<comment type="caution">
    <text evidence="5">The sequence shown here is derived from an EMBL/GenBank/DDBJ whole genome shotgun (WGS) entry which is preliminary data.</text>
</comment>
<dbReference type="Pfam" id="PF12550">
    <property type="entry name" value="GCR1_C"/>
    <property type="match status" value="1"/>
</dbReference>
<evidence type="ECO:0000256" key="1">
    <source>
        <dbReference type="ARBA" id="ARBA00023125"/>
    </source>
</evidence>
<feature type="domain" description="Ndc10" evidence="4">
    <location>
        <begin position="231"/>
        <end position="529"/>
    </location>
</feature>
<reference evidence="5" key="2">
    <citation type="journal article" date="2019" name="IMA Fungus">
        <title>Genome sequencing and comparison of five Tilletia species to identify candidate genes for the detection of regulated species infecting wheat.</title>
        <authorList>
            <person name="Nguyen H.D.T."/>
            <person name="Sultana T."/>
            <person name="Kesanakurti P."/>
            <person name="Hambleton S."/>
        </authorList>
    </citation>
    <scope>NUCLEOTIDE SEQUENCE</scope>
    <source>
        <strain evidence="5">DAOMC 238032</strain>
    </source>
</reference>
<dbReference type="Gene3D" id="1.10.443.20">
    <property type="entry name" value="Centromere DNA-binding protein complex CBF3 subunit, domain 2"/>
    <property type="match status" value="1"/>
</dbReference>
<dbReference type="SUPFAM" id="SSF47823">
    <property type="entry name" value="lambda integrase-like, N-terminal domain"/>
    <property type="match status" value="1"/>
</dbReference>
<evidence type="ECO:0000313" key="6">
    <source>
        <dbReference type="Proteomes" id="UP000077671"/>
    </source>
</evidence>
<dbReference type="InterPro" id="IPR052146">
    <property type="entry name" value="HOT1"/>
</dbReference>
<feature type="region of interest" description="Disordered" evidence="2">
    <location>
        <begin position="30"/>
        <end position="61"/>
    </location>
</feature>
<dbReference type="Gene3D" id="1.10.150.130">
    <property type="match status" value="1"/>
</dbReference>
<dbReference type="SUPFAM" id="SSF56349">
    <property type="entry name" value="DNA breaking-rejoining enzymes"/>
    <property type="match status" value="1"/>
</dbReference>
<dbReference type="InterPro" id="IPR031872">
    <property type="entry name" value="NDC10_II"/>
</dbReference>
<dbReference type="GO" id="GO:0060963">
    <property type="term" value="P:positive regulation of ribosomal protein gene transcription by RNA polymerase II"/>
    <property type="evidence" value="ECO:0007669"/>
    <property type="project" value="TreeGrafter"/>
</dbReference>
<protein>
    <recommendedName>
        <fullName evidence="7">Ndc10 domain-containing protein</fullName>
    </recommendedName>
</protein>
<dbReference type="PANTHER" id="PTHR37784">
    <property type="entry name" value="PROTEIN MSN1"/>
    <property type="match status" value="1"/>
</dbReference>
<evidence type="ECO:0008006" key="7">
    <source>
        <dbReference type="Google" id="ProtNLM"/>
    </source>
</evidence>
<organism evidence="5 6">
    <name type="scientific">Tilletia caries</name>
    <name type="common">wheat bunt fungus</name>
    <dbReference type="NCBI Taxonomy" id="13290"/>
    <lineage>
        <taxon>Eukaryota</taxon>
        <taxon>Fungi</taxon>
        <taxon>Dikarya</taxon>
        <taxon>Basidiomycota</taxon>
        <taxon>Ustilaginomycotina</taxon>
        <taxon>Exobasidiomycetes</taxon>
        <taxon>Tilletiales</taxon>
        <taxon>Tilletiaceae</taxon>
        <taxon>Tilletia</taxon>
    </lineage>
</organism>
<dbReference type="EMBL" id="LWDD02001078">
    <property type="protein sequence ID" value="KAE8252838.1"/>
    <property type="molecule type" value="Genomic_DNA"/>
</dbReference>
<keyword evidence="1" id="KW-0238">DNA-binding</keyword>
<dbReference type="InterPro" id="IPR011010">
    <property type="entry name" value="DNA_brk_join_enz"/>
</dbReference>
<sequence>RSRALVESQHQTLIPALVVAWAHHPVKMAAKAAGKRKKGNTANTSTSPASTSKDVPTTAVSAPVPRTTAQLDMEMQESVLRTVTRAVEVRPVNTTRTYESKQKEWRQWCEDKGFEEMSRYQVTSTKLHLFFEERVLHREPKRQKKTTNVDGTVTKKTLSESTVRSYVAAVTDLYTQQQARGVNSSAHPRPGPVRMLLGTRKLEERDRKKREHVDRGIGTALDGYNQSQFCNVSNYFLLRNNETGLRDRLAFLISHYALLRGENARNLELADLHHLDLEGEGPSDCFAVVLLLANGKANQAGRVEYGSFLRNRDVRVCPIGGLALYLFSRFHHSAEPFPNLSSSSLWYDLKVIKAPKSRSEPIDEQTHSKALDAAFKACGVLTTAKTHAARKSGAQLAEAGGANEASVRRAGRWNQTTMETCYLTRLPRPVLRVHAGFHQDGGSYFLRRDVAPPEDLLQRIFPQADAWDIAIASGEAADGSPVQINIASRAFVRLLIRLRPVLLQDAVLLKKEYPQLYLWSHAMFHSEAFVEYETELLKALDKPDTSGHDQLRAVLSLLAEQIQAHSSATQQHVDEGLKDLREDIERDLEMVVELLQGIREQQQQQMNEMHATMRGILGFLLAANGGPSLSSPSSLTTLLGSISSSSSSSSLVPTSTTVVAAATTDTAVPRIGQRSGSAARSSSVRVAERMMPAMSQDRGISSCAELWREYKDGLKGMPSVEHMDSEWGAAWRASEKDRKHYERRMRIIGKIKDLAVEKKVSEKVALVLLEHARNQLANKSLAKLSDHIREGKELSYPDLSLSTV</sequence>
<gene>
    <name evidence="5" type="ORF">A4X03_0g6061</name>
</gene>
<reference evidence="5" key="1">
    <citation type="submission" date="2016-04" db="EMBL/GenBank/DDBJ databases">
        <authorList>
            <person name="Nguyen H.D."/>
            <person name="Kesanakurti P."/>
            <person name="Cullis J."/>
            <person name="Levesque C.A."/>
            <person name="Hambleton S."/>
        </authorList>
    </citation>
    <scope>NUCLEOTIDE SEQUENCE</scope>
    <source>
        <strain evidence="5">DAOMC 238032</strain>
    </source>
</reference>
<evidence type="ECO:0000259" key="4">
    <source>
        <dbReference type="Pfam" id="PF16787"/>
    </source>
</evidence>
<dbReference type="InterPro" id="IPR038279">
    <property type="entry name" value="Ndc10_dom2_sf"/>
</dbReference>
<evidence type="ECO:0000256" key="2">
    <source>
        <dbReference type="SAM" id="MobiDB-lite"/>
    </source>
</evidence>
<dbReference type="GO" id="GO:0000981">
    <property type="term" value="F:DNA-binding transcription factor activity, RNA polymerase II-specific"/>
    <property type="evidence" value="ECO:0007669"/>
    <property type="project" value="TreeGrafter"/>
</dbReference>
<dbReference type="AlphaFoldDB" id="A0A8T8T2Z9"/>
<evidence type="ECO:0000313" key="5">
    <source>
        <dbReference type="EMBL" id="KAE8252838.1"/>
    </source>
</evidence>
<accession>A0A8T8T2Z9</accession>
<feature type="non-terminal residue" evidence="5">
    <location>
        <position position="1"/>
    </location>
</feature>
<dbReference type="InterPro" id="IPR022210">
    <property type="entry name" value="TF_GCR1-like"/>
</dbReference>
<dbReference type="Proteomes" id="UP000077671">
    <property type="component" value="Unassembled WGS sequence"/>
</dbReference>
<name>A0A8T8T2Z9_9BASI</name>
<proteinExistence type="predicted"/>
<feature type="compositionally biased region" description="Low complexity" evidence="2">
    <location>
        <begin position="40"/>
        <end position="52"/>
    </location>
</feature>
<evidence type="ECO:0000259" key="3">
    <source>
        <dbReference type="Pfam" id="PF12550"/>
    </source>
</evidence>